<protein>
    <submittedName>
        <fullName evidence="2">MerR family transcriptional regulator</fullName>
    </submittedName>
</protein>
<organism evidence="2 3">
    <name type="scientific">Pseudonocardia humida</name>
    <dbReference type="NCBI Taxonomy" id="2800819"/>
    <lineage>
        <taxon>Bacteria</taxon>
        <taxon>Bacillati</taxon>
        <taxon>Actinomycetota</taxon>
        <taxon>Actinomycetes</taxon>
        <taxon>Pseudonocardiales</taxon>
        <taxon>Pseudonocardiaceae</taxon>
        <taxon>Pseudonocardia</taxon>
    </lineage>
</organism>
<keyword evidence="3" id="KW-1185">Reference proteome</keyword>
<name>A0ABT1A9H6_9PSEU</name>
<dbReference type="SUPFAM" id="SSF46955">
    <property type="entry name" value="Putative DNA-binding domain"/>
    <property type="match status" value="1"/>
</dbReference>
<comment type="caution">
    <text evidence="2">The sequence shown here is derived from an EMBL/GenBank/DDBJ whole genome shotgun (WGS) entry which is preliminary data.</text>
</comment>
<dbReference type="PROSITE" id="PS50937">
    <property type="entry name" value="HTH_MERR_2"/>
    <property type="match status" value="1"/>
</dbReference>
<gene>
    <name evidence="2" type="ORF">KDL28_31905</name>
</gene>
<sequence>MTSGELARELGLNVQTIHRYRARGWITPSVVTPTGHARWDAAKVRDEMAELNRRRLAGELDEAPDSE</sequence>
<proteinExistence type="predicted"/>
<evidence type="ECO:0000313" key="2">
    <source>
        <dbReference type="EMBL" id="MCO1659685.1"/>
    </source>
</evidence>
<accession>A0ABT1A9H6</accession>
<dbReference type="InterPro" id="IPR000551">
    <property type="entry name" value="MerR-type_HTH_dom"/>
</dbReference>
<dbReference type="InterPro" id="IPR009061">
    <property type="entry name" value="DNA-bd_dom_put_sf"/>
</dbReference>
<evidence type="ECO:0000313" key="3">
    <source>
        <dbReference type="Proteomes" id="UP001165283"/>
    </source>
</evidence>
<reference evidence="2" key="1">
    <citation type="submission" date="2021-04" db="EMBL/GenBank/DDBJ databases">
        <title>Pseudonocardia sp. nov., isolated from sandy soil of mangrove forest.</title>
        <authorList>
            <person name="Zan Z."/>
            <person name="Huang R."/>
            <person name="Liu W."/>
        </authorList>
    </citation>
    <scope>NUCLEOTIDE SEQUENCE</scope>
    <source>
        <strain evidence="2">S2-4</strain>
    </source>
</reference>
<dbReference type="Proteomes" id="UP001165283">
    <property type="component" value="Unassembled WGS sequence"/>
</dbReference>
<feature type="domain" description="HTH merR-type" evidence="1">
    <location>
        <begin position="1"/>
        <end position="36"/>
    </location>
</feature>
<dbReference type="Pfam" id="PF00376">
    <property type="entry name" value="MerR"/>
    <property type="match status" value="1"/>
</dbReference>
<dbReference type="EMBL" id="JAGSOV010000069">
    <property type="protein sequence ID" value="MCO1659685.1"/>
    <property type="molecule type" value="Genomic_DNA"/>
</dbReference>
<dbReference type="RefSeq" id="WP_252444615.1">
    <property type="nucleotide sequence ID" value="NZ_JAGSOV010000069.1"/>
</dbReference>
<dbReference type="Gene3D" id="1.10.1660.10">
    <property type="match status" value="1"/>
</dbReference>
<evidence type="ECO:0000259" key="1">
    <source>
        <dbReference type="PROSITE" id="PS50937"/>
    </source>
</evidence>